<dbReference type="GO" id="GO:0016787">
    <property type="term" value="F:hydrolase activity"/>
    <property type="evidence" value="ECO:0007669"/>
    <property type="project" value="UniProtKB-KW"/>
</dbReference>
<feature type="transmembrane region" description="Helical" evidence="1">
    <location>
        <begin position="356"/>
        <end position="374"/>
    </location>
</feature>
<reference evidence="4" key="1">
    <citation type="journal article" date="2019" name="Int. J. Syst. Evol. Microbiol.">
        <title>The Global Catalogue of Microorganisms (GCM) 10K type strain sequencing project: providing services to taxonomists for standard genome sequencing and annotation.</title>
        <authorList>
            <consortium name="The Broad Institute Genomics Platform"/>
            <consortium name="The Broad Institute Genome Sequencing Center for Infectious Disease"/>
            <person name="Wu L."/>
            <person name="Ma J."/>
        </authorList>
    </citation>
    <scope>NUCLEOTIDE SEQUENCE [LARGE SCALE GENOMIC DNA]</scope>
    <source>
        <strain evidence="4">JCM 17225</strain>
    </source>
</reference>
<feature type="transmembrane region" description="Helical" evidence="1">
    <location>
        <begin position="431"/>
        <end position="449"/>
    </location>
</feature>
<dbReference type="Gene3D" id="3.40.710.10">
    <property type="entry name" value="DD-peptidase/beta-lactamase superfamily"/>
    <property type="match status" value="1"/>
</dbReference>
<dbReference type="EMBL" id="BAABDK010000029">
    <property type="protein sequence ID" value="GAA4048200.1"/>
    <property type="molecule type" value="Genomic_DNA"/>
</dbReference>
<keyword evidence="1" id="KW-0472">Membrane</keyword>
<accession>A0ABP7UP25</accession>
<dbReference type="PANTHER" id="PTHR46825">
    <property type="entry name" value="D-ALANYL-D-ALANINE-CARBOXYPEPTIDASE/ENDOPEPTIDASE AMPH"/>
    <property type="match status" value="1"/>
</dbReference>
<dbReference type="Proteomes" id="UP001501469">
    <property type="component" value="Unassembled WGS sequence"/>
</dbReference>
<name>A0ABP7UP25_9BACT</name>
<protein>
    <submittedName>
        <fullName evidence="3">Serine hydrolase</fullName>
    </submittedName>
</protein>
<gene>
    <name evidence="3" type="ORF">GCM10022409_38250</name>
</gene>
<dbReference type="PANTHER" id="PTHR46825:SF9">
    <property type="entry name" value="BETA-LACTAMASE-RELATED DOMAIN-CONTAINING PROTEIN"/>
    <property type="match status" value="1"/>
</dbReference>
<keyword evidence="4" id="KW-1185">Reference proteome</keyword>
<dbReference type="InterPro" id="IPR050491">
    <property type="entry name" value="AmpC-like"/>
</dbReference>
<feature type="domain" description="Beta-lactamase-related" evidence="2">
    <location>
        <begin position="37"/>
        <end position="328"/>
    </location>
</feature>
<evidence type="ECO:0000259" key="2">
    <source>
        <dbReference type="Pfam" id="PF00144"/>
    </source>
</evidence>
<keyword evidence="1" id="KW-1133">Transmembrane helix</keyword>
<dbReference type="RefSeq" id="WP_345057742.1">
    <property type="nucleotide sequence ID" value="NZ_BAABDK010000029.1"/>
</dbReference>
<feature type="transmembrane region" description="Helical" evidence="1">
    <location>
        <begin position="394"/>
        <end position="411"/>
    </location>
</feature>
<comment type="caution">
    <text evidence="3">The sequence shown here is derived from an EMBL/GenBank/DDBJ whole genome shotgun (WGS) entry which is preliminary data.</text>
</comment>
<sequence>MKLFFAACSYFLLIPLLQGQALKQRVDAYLLRELKKFDVPNVEVIIVTNDSVIYTKSVGGATSPDTPYYLGSVSKSLTAFGVLTLVEKGLLTLDQPVTTVIPTLHFTGGKKITIRHLLNHTSGIAKKTGFDVLPLLREVERAGFSVATTSLPGQRHEYSNMNYALLGLIIEKVSGRSFQQYMAEQVFAPMGMTHSRIGSSEQNEDRVISQYQYWGPFAIKRSQVNYSLTAVPAGFICSSAADMGKYVQANLNNGTVGTTNALDSNLMKAMHTPWTKGRAGYAMGWNQGSYNGKRLLQHLGSTATSYSGIFLLPDDNLGLVVLTNSNSMGFSEGLMEGILSIITGGEAKSPSGNELYLRWLIALLTLFVVGRLAYKVVLMWCTGHPDNTTRSKEIRGFAISILCFGGGIFLFGKITNVPFTSMLKLQPDVGLLILLAFGSTVFIKLLRLVQLMAAPLPPK</sequence>
<keyword evidence="1" id="KW-0812">Transmembrane</keyword>
<evidence type="ECO:0000313" key="3">
    <source>
        <dbReference type="EMBL" id="GAA4048200.1"/>
    </source>
</evidence>
<proteinExistence type="predicted"/>
<dbReference type="Pfam" id="PF00144">
    <property type="entry name" value="Beta-lactamase"/>
    <property type="match status" value="1"/>
</dbReference>
<evidence type="ECO:0000313" key="4">
    <source>
        <dbReference type="Proteomes" id="UP001501469"/>
    </source>
</evidence>
<dbReference type="SUPFAM" id="SSF56601">
    <property type="entry name" value="beta-lactamase/transpeptidase-like"/>
    <property type="match status" value="1"/>
</dbReference>
<evidence type="ECO:0000256" key="1">
    <source>
        <dbReference type="SAM" id="Phobius"/>
    </source>
</evidence>
<dbReference type="InterPro" id="IPR012338">
    <property type="entry name" value="Beta-lactam/transpept-like"/>
</dbReference>
<dbReference type="InterPro" id="IPR001466">
    <property type="entry name" value="Beta-lactam-related"/>
</dbReference>
<keyword evidence="3" id="KW-0378">Hydrolase</keyword>
<organism evidence="3 4">
    <name type="scientific">Hymenobacter glaciei</name>
    <dbReference type="NCBI Taxonomy" id="877209"/>
    <lineage>
        <taxon>Bacteria</taxon>
        <taxon>Pseudomonadati</taxon>
        <taxon>Bacteroidota</taxon>
        <taxon>Cytophagia</taxon>
        <taxon>Cytophagales</taxon>
        <taxon>Hymenobacteraceae</taxon>
        <taxon>Hymenobacter</taxon>
    </lineage>
</organism>